<evidence type="ECO:0000313" key="5">
    <source>
        <dbReference type="Proteomes" id="UP000267096"/>
    </source>
</evidence>
<evidence type="ECO:0000256" key="1">
    <source>
        <dbReference type="SAM" id="MobiDB-lite"/>
    </source>
</evidence>
<feature type="domain" description="DUF7778" evidence="3">
    <location>
        <begin position="22"/>
        <end position="143"/>
    </location>
</feature>
<accession>A0A0M3K9N4</accession>
<name>A0A0M3K9N4_ANISI</name>
<reference evidence="4 5" key="2">
    <citation type="submission" date="2018-11" db="EMBL/GenBank/DDBJ databases">
        <authorList>
            <consortium name="Pathogen Informatics"/>
        </authorList>
    </citation>
    <scope>NUCLEOTIDE SEQUENCE [LARGE SCALE GENOMIC DNA]</scope>
</reference>
<feature type="compositionally biased region" description="Polar residues" evidence="1">
    <location>
        <begin position="270"/>
        <end position="281"/>
    </location>
</feature>
<keyword evidence="5" id="KW-1185">Reference proteome</keyword>
<evidence type="ECO:0000313" key="6">
    <source>
        <dbReference type="WBParaSite" id="ASIM_0001767801-mRNA-1"/>
    </source>
</evidence>
<keyword evidence="2" id="KW-0472">Membrane</keyword>
<evidence type="ECO:0000256" key="2">
    <source>
        <dbReference type="SAM" id="Phobius"/>
    </source>
</evidence>
<feature type="transmembrane region" description="Helical" evidence="2">
    <location>
        <begin position="375"/>
        <end position="393"/>
    </location>
</feature>
<dbReference type="PANTHER" id="PTHR36947:SF6">
    <property type="entry name" value="TLDC DOMAIN-CONTAINING PROTEIN"/>
    <property type="match status" value="1"/>
</dbReference>
<dbReference type="Proteomes" id="UP000267096">
    <property type="component" value="Unassembled WGS sequence"/>
</dbReference>
<evidence type="ECO:0000259" key="3">
    <source>
        <dbReference type="Pfam" id="PF24998"/>
    </source>
</evidence>
<feature type="compositionally biased region" description="Polar residues" evidence="1">
    <location>
        <begin position="319"/>
        <end position="352"/>
    </location>
</feature>
<proteinExistence type="predicted"/>
<dbReference type="Pfam" id="PF24998">
    <property type="entry name" value="DUF7778"/>
    <property type="match status" value="1"/>
</dbReference>
<feature type="compositionally biased region" description="Polar residues" evidence="1">
    <location>
        <begin position="296"/>
        <end position="309"/>
    </location>
</feature>
<gene>
    <name evidence="4" type="ORF">ASIM_LOCUS17082</name>
</gene>
<sequence>MNDKHQLLPNMHFVLPGRDLHQEQDLPLRSDWRFPESGAIVFGNVEIRRTLALFWTRVYNRFCAITDHGLLLIYGDNERGIAIDLKDLRGIHSNIVDKKLSNGTFMPRCLITLRHKCGDSLVMCVRGKNEIAKWRCAIWSVIQSDDHQHSSIAPSHALNRRSVSVSNATDASNFHLTPPTDPDEVDYWNNPASGKPMTSPKIYRALSQHASMHRSAMNTSASHSKLAISSSFCYGNRKSFRKASVSPQKELFLKKASTAMDILSCGRSTQTLPSKATTSHENQPHFRIGSLRVEKNSSTSPMQCSPSGDDNNRSPKGGLSSTEETIAQQTHVKMESQSSPQARPSTASSDSGVASRAESPSKMILSSEGVSSIHIFYFSFKYSFVAGIIFFNVSRKPICSFERTMGI</sequence>
<dbReference type="EMBL" id="UYRR01033720">
    <property type="protein sequence ID" value="VDK59457.1"/>
    <property type="molecule type" value="Genomic_DNA"/>
</dbReference>
<keyword evidence="2" id="KW-1133">Transmembrane helix</keyword>
<evidence type="ECO:0000313" key="4">
    <source>
        <dbReference type="EMBL" id="VDK59457.1"/>
    </source>
</evidence>
<organism evidence="6">
    <name type="scientific">Anisakis simplex</name>
    <name type="common">Herring worm</name>
    <dbReference type="NCBI Taxonomy" id="6269"/>
    <lineage>
        <taxon>Eukaryota</taxon>
        <taxon>Metazoa</taxon>
        <taxon>Ecdysozoa</taxon>
        <taxon>Nematoda</taxon>
        <taxon>Chromadorea</taxon>
        <taxon>Rhabditida</taxon>
        <taxon>Spirurina</taxon>
        <taxon>Ascaridomorpha</taxon>
        <taxon>Ascaridoidea</taxon>
        <taxon>Anisakidae</taxon>
        <taxon>Anisakis</taxon>
        <taxon>Anisakis simplex complex</taxon>
    </lineage>
</organism>
<dbReference type="InterPro" id="IPR056680">
    <property type="entry name" value="DUF7778"/>
</dbReference>
<feature type="region of interest" description="Disordered" evidence="1">
    <location>
        <begin position="270"/>
        <end position="355"/>
    </location>
</feature>
<dbReference type="PANTHER" id="PTHR36947">
    <property type="entry name" value="PROTEIN CBG04364"/>
    <property type="match status" value="1"/>
</dbReference>
<reference evidence="6" key="1">
    <citation type="submission" date="2017-02" db="UniProtKB">
        <authorList>
            <consortium name="WormBaseParasite"/>
        </authorList>
    </citation>
    <scope>IDENTIFICATION</scope>
</reference>
<protein>
    <submittedName>
        <fullName evidence="6">PH domain-containing protein</fullName>
    </submittedName>
</protein>
<keyword evidence="2" id="KW-0812">Transmembrane</keyword>
<dbReference type="OrthoDB" id="5792480at2759"/>
<dbReference type="AlphaFoldDB" id="A0A0M3K9N4"/>
<dbReference type="WBParaSite" id="ASIM_0001767801-mRNA-1">
    <property type="protein sequence ID" value="ASIM_0001767801-mRNA-1"/>
    <property type="gene ID" value="ASIM_0001767801"/>
</dbReference>